<dbReference type="Gene3D" id="3.40.50.880">
    <property type="match status" value="1"/>
</dbReference>
<organism evidence="3 4">
    <name type="scientific">Zostera marina</name>
    <name type="common">Eelgrass</name>
    <dbReference type="NCBI Taxonomy" id="29655"/>
    <lineage>
        <taxon>Eukaryota</taxon>
        <taxon>Viridiplantae</taxon>
        <taxon>Streptophyta</taxon>
        <taxon>Embryophyta</taxon>
        <taxon>Tracheophyta</taxon>
        <taxon>Spermatophyta</taxon>
        <taxon>Magnoliopsida</taxon>
        <taxon>Liliopsida</taxon>
        <taxon>Zosteraceae</taxon>
        <taxon>Zostera</taxon>
    </lineage>
</organism>
<dbReference type="Proteomes" id="UP000036987">
    <property type="component" value="Unassembled WGS sequence"/>
</dbReference>
<dbReference type="PANTHER" id="PTHR42695">
    <property type="entry name" value="GLUTAMINE AMIDOTRANSFERASE YLR126C-RELATED"/>
    <property type="match status" value="1"/>
</dbReference>
<dbReference type="InterPro" id="IPR044992">
    <property type="entry name" value="ChyE-like"/>
</dbReference>
<accession>A0A0K9NTQ5</accession>
<keyword evidence="3" id="KW-0808">Transferase</keyword>
<dbReference type="OrthoDB" id="92161at2759"/>
<evidence type="ECO:0000256" key="1">
    <source>
        <dbReference type="ARBA" id="ARBA00011083"/>
    </source>
</evidence>
<dbReference type="GO" id="GO:0016740">
    <property type="term" value="F:transferase activity"/>
    <property type="evidence" value="ECO:0007669"/>
    <property type="project" value="UniProtKB-KW"/>
</dbReference>
<dbReference type="CDD" id="cd01741">
    <property type="entry name" value="GATase1_1"/>
    <property type="match status" value="1"/>
</dbReference>
<dbReference type="GO" id="GO:0005829">
    <property type="term" value="C:cytosol"/>
    <property type="evidence" value="ECO:0000318"/>
    <property type="project" value="GO_Central"/>
</dbReference>
<keyword evidence="4" id="KW-1185">Reference proteome</keyword>
<comment type="caution">
    <text evidence="3">The sequence shown here is derived from an EMBL/GenBank/DDBJ whole genome shotgun (WGS) entry which is preliminary data.</text>
</comment>
<dbReference type="AlphaFoldDB" id="A0A0K9NTQ5"/>
<gene>
    <name evidence="3" type="ORF">ZOSMA_68G00340</name>
</gene>
<dbReference type="SUPFAM" id="SSF52317">
    <property type="entry name" value="Class I glutamine amidotransferase-like"/>
    <property type="match status" value="1"/>
</dbReference>
<dbReference type="InterPro" id="IPR017926">
    <property type="entry name" value="GATASE"/>
</dbReference>
<dbReference type="OMA" id="PWIQTLK"/>
<dbReference type="STRING" id="29655.A0A0K9NTQ5"/>
<evidence type="ECO:0000313" key="3">
    <source>
        <dbReference type="EMBL" id="KMZ59447.1"/>
    </source>
</evidence>
<protein>
    <submittedName>
        <fullName evidence="3">Glutamine amidotransferase class-I family protein, expressed</fullName>
    </submittedName>
</protein>
<feature type="domain" description="Glutamine amidotransferase" evidence="2">
    <location>
        <begin position="58"/>
        <end position="190"/>
    </location>
</feature>
<dbReference type="PANTHER" id="PTHR42695:SF13">
    <property type="entry name" value="GLUTAMINE AMIDOTRANSFERASE CLASS-I FAMILY PROTEIN, EXPRESSED"/>
    <property type="match status" value="1"/>
</dbReference>
<proteinExistence type="inferred from homology"/>
<keyword evidence="3" id="KW-0315">Glutamine amidotransferase</keyword>
<dbReference type="Pfam" id="PF00117">
    <property type="entry name" value="GATase"/>
    <property type="match status" value="1"/>
</dbReference>
<reference evidence="4" key="1">
    <citation type="journal article" date="2016" name="Nature">
        <title>The genome of the seagrass Zostera marina reveals angiosperm adaptation to the sea.</title>
        <authorList>
            <person name="Olsen J.L."/>
            <person name="Rouze P."/>
            <person name="Verhelst B."/>
            <person name="Lin Y.-C."/>
            <person name="Bayer T."/>
            <person name="Collen J."/>
            <person name="Dattolo E."/>
            <person name="De Paoli E."/>
            <person name="Dittami S."/>
            <person name="Maumus F."/>
            <person name="Michel G."/>
            <person name="Kersting A."/>
            <person name="Lauritano C."/>
            <person name="Lohaus R."/>
            <person name="Toepel M."/>
            <person name="Tonon T."/>
            <person name="Vanneste K."/>
            <person name="Amirebrahimi M."/>
            <person name="Brakel J."/>
            <person name="Bostroem C."/>
            <person name="Chovatia M."/>
            <person name="Grimwood J."/>
            <person name="Jenkins J.W."/>
            <person name="Jueterbock A."/>
            <person name="Mraz A."/>
            <person name="Stam W.T."/>
            <person name="Tice H."/>
            <person name="Bornberg-Bauer E."/>
            <person name="Green P.J."/>
            <person name="Pearson G.A."/>
            <person name="Procaccini G."/>
            <person name="Duarte C.M."/>
            <person name="Schmutz J."/>
            <person name="Reusch T.B.H."/>
            <person name="Van de Peer Y."/>
        </authorList>
    </citation>
    <scope>NUCLEOTIDE SEQUENCE [LARGE SCALE GENOMIC DNA]</scope>
    <source>
        <strain evidence="4">cv. Finnish</strain>
    </source>
</reference>
<evidence type="ECO:0000259" key="2">
    <source>
        <dbReference type="Pfam" id="PF00117"/>
    </source>
</evidence>
<comment type="similarity">
    <text evidence="1">Belongs to the peptidase C26 family.</text>
</comment>
<dbReference type="PROSITE" id="PS51273">
    <property type="entry name" value="GATASE_TYPE_1"/>
    <property type="match status" value="1"/>
</dbReference>
<evidence type="ECO:0000313" key="4">
    <source>
        <dbReference type="Proteomes" id="UP000036987"/>
    </source>
</evidence>
<dbReference type="InterPro" id="IPR029062">
    <property type="entry name" value="Class_I_gatase-like"/>
</dbReference>
<name>A0A0K9NTQ5_ZOSMR</name>
<sequence length="258" mass="29384">MEKKKRYGLLLCADDSDYVKKKYGGYLSVFVDLLGSDNRDEEMWELYRVGKGEFPTEEDLSTHDGFVVSGSCCDAHSDEPWIRRLLSLLKILISMNKKVLGICFGHQILCRALGGKTGRNVRGWDIGLTTVEFLHSANKLSSLNVIQCHRDEILELPAGTEVLARSDKTKVEIFKYRDNVMGIQGHPEYNQDIVLHILQRLLDNNSKLIQTSHAYAARDSFNRPEPNREAWKKLCRSFLKGSESTVPLTLSLREVKDH</sequence>
<dbReference type="EMBL" id="LFYR01001785">
    <property type="protein sequence ID" value="KMZ59447.1"/>
    <property type="molecule type" value="Genomic_DNA"/>
</dbReference>